<evidence type="ECO:0000313" key="4">
    <source>
        <dbReference type="EMBL" id="KAK0508837.1"/>
    </source>
</evidence>
<feature type="signal peptide" evidence="2">
    <location>
        <begin position="1"/>
        <end position="19"/>
    </location>
</feature>
<name>A0AA39QTB1_9LECA</name>
<proteinExistence type="predicted"/>
<dbReference type="Pfam" id="PF20981">
    <property type="entry name" value="AAR2_1st"/>
    <property type="match status" value="1"/>
</dbReference>
<keyword evidence="5" id="KW-1185">Reference proteome</keyword>
<feature type="domain" description="AAR2 N-terminal" evidence="3">
    <location>
        <begin position="5"/>
        <end position="148"/>
    </location>
</feature>
<gene>
    <name evidence="4" type="ORF">JMJ35_009113</name>
</gene>
<dbReference type="PANTHER" id="PTHR12689">
    <property type="entry name" value="A1 CISTRON SPLICING FACTOR AAR2-RELATED"/>
    <property type="match status" value="1"/>
</dbReference>
<dbReference type="AlphaFoldDB" id="A0AA39QTB1"/>
<comment type="caution">
    <text evidence="4">The sequence shown here is derived from an EMBL/GenBank/DDBJ whole genome shotgun (WGS) entry which is preliminary data.</text>
</comment>
<dbReference type="Proteomes" id="UP001166286">
    <property type="component" value="Unassembled WGS sequence"/>
</dbReference>
<dbReference type="GO" id="GO:0000244">
    <property type="term" value="P:spliceosomal tri-snRNP complex assembly"/>
    <property type="evidence" value="ECO:0007669"/>
    <property type="project" value="TreeGrafter"/>
</dbReference>
<evidence type="ECO:0000256" key="2">
    <source>
        <dbReference type="SAM" id="SignalP"/>
    </source>
</evidence>
<feature type="region of interest" description="Disordered" evidence="1">
    <location>
        <begin position="230"/>
        <end position="249"/>
    </location>
</feature>
<dbReference type="PANTHER" id="PTHR12689:SF4">
    <property type="entry name" value="PROTEIN AAR2 HOMOLOG"/>
    <property type="match status" value="1"/>
</dbReference>
<dbReference type="Gene3D" id="2.60.34.20">
    <property type="match status" value="1"/>
</dbReference>
<accession>A0AA39QTB1</accession>
<dbReference type="EMBL" id="JAFEKC020000020">
    <property type="protein sequence ID" value="KAK0508837.1"/>
    <property type="molecule type" value="Genomic_DNA"/>
</dbReference>
<dbReference type="InterPro" id="IPR007946">
    <property type="entry name" value="AAR2"/>
</dbReference>
<reference evidence="4" key="1">
    <citation type="submission" date="2023-03" db="EMBL/GenBank/DDBJ databases">
        <title>Complete genome of Cladonia borealis.</title>
        <authorList>
            <person name="Park H."/>
        </authorList>
    </citation>
    <scope>NUCLEOTIDE SEQUENCE</scope>
    <source>
        <strain evidence="4">ANT050790</strain>
    </source>
</reference>
<dbReference type="InterPro" id="IPR038516">
    <property type="entry name" value="AAR2_N_sf"/>
</dbReference>
<evidence type="ECO:0000256" key="1">
    <source>
        <dbReference type="SAM" id="MobiDB-lite"/>
    </source>
</evidence>
<sequence>MPSPTPTILLLSLPPSILCSINLLSFTTAPSFHGIKNLSPGYHFIFTSETTSHSIRDGFWFYIPTTTEPALRVRKWDGERGGLVGVGGEEDGEEMERYRAYVGEVWERGLMPYRQIVPSQDNAAEVVEEVDHWAQLTRHITARVLTHLTKNKEWRITSASSALVDRDEIPGLQVEEVFEEGEGEDVKEEMEALEGFLRREYGWELGDEFVRRGMLQLDDGEMVEMEMEEMEGEDERGEYAPVVVDLDNP</sequence>
<keyword evidence="2" id="KW-0732">Signal</keyword>
<dbReference type="InterPro" id="IPR033647">
    <property type="entry name" value="Aar2_N"/>
</dbReference>
<dbReference type="CDD" id="cd13777">
    <property type="entry name" value="Aar2_N"/>
    <property type="match status" value="1"/>
</dbReference>
<evidence type="ECO:0000313" key="5">
    <source>
        <dbReference type="Proteomes" id="UP001166286"/>
    </source>
</evidence>
<organism evidence="4 5">
    <name type="scientific">Cladonia borealis</name>
    <dbReference type="NCBI Taxonomy" id="184061"/>
    <lineage>
        <taxon>Eukaryota</taxon>
        <taxon>Fungi</taxon>
        <taxon>Dikarya</taxon>
        <taxon>Ascomycota</taxon>
        <taxon>Pezizomycotina</taxon>
        <taxon>Lecanoromycetes</taxon>
        <taxon>OSLEUM clade</taxon>
        <taxon>Lecanoromycetidae</taxon>
        <taxon>Lecanorales</taxon>
        <taxon>Lecanorineae</taxon>
        <taxon>Cladoniaceae</taxon>
        <taxon>Cladonia</taxon>
    </lineage>
</organism>
<evidence type="ECO:0000259" key="3">
    <source>
        <dbReference type="Pfam" id="PF20981"/>
    </source>
</evidence>
<protein>
    <recommendedName>
        <fullName evidence="3">AAR2 N-terminal domain-containing protein</fullName>
    </recommendedName>
</protein>
<feature type="chain" id="PRO_5041267030" description="AAR2 N-terminal domain-containing protein" evidence="2">
    <location>
        <begin position="20"/>
        <end position="249"/>
    </location>
</feature>